<evidence type="ECO:0000256" key="1">
    <source>
        <dbReference type="ARBA" id="ARBA00001231"/>
    </source>
</evidence>
<dbReference type="Gene3D" id="3.20.20.300">
    <property type="entry name" value="Glycoside hydrolase, family 3, N-terminal domain"/>
    <property type="match status" value="1"/>
</dbReference>
<dbReference type="PROSITE" id="PS00775">
    <property type="entry name" value="GLYCOSYL_HYDROL_F3"/>
    <property type="match status" value="1"/>
</dbReference>
<dbReference type="GO" id="GO:0005975">
    <property type="term" value="P:carbohydrate metabolic process"/>
    <property type="evidence" value="ECO:0007669"/>
    <property type="project" value="InterPro"/>
</dbReference>
<feature type="compositionally biased region" description="Low complexity" evidence="6">
    <location>
        <begin position="55"/>
        <end position="65"/>
    </location>
</feature>
<evidence type="ECO:0000256" key="2">
    <source>
        <dbReference type="ARBA" id="ARBA00005336"/>
    </source>
</evidence>
<dbReference type="PANTHER" id="PTHR30480:SF13">
    <property type="entry name" value="BETA-HEXOSAMINIDASE"/>
    <property type="match status" value="1"/>
</dbReference>
<dbReference type="RefSeq" id="WP_074650023.1">
    <property type="nucleotide sequence ID" value="NZ_FOIL01000039.1"/>
</dbReference>
<dbReference type="InterPro" id="IPR017853">
    <property type="entry name" value="GH"/>
</dbReference>
<dbReference type="PANTHER" id="PTHR30480">
    <property type="entry name" value="BETA-HEXOSAMINIDASE-RELATED"/>
    <property type="match status" value="1"/>
</dbReference>
<feature type="region of interest" description="Disordered" evidence="6">
    <location>
        <begin position="34"/>
        <end position="75"/>
    </location>
</feature>
<dbReference type="InterPro" id="IPR050226">
    <property type="entry name" value="NagZ_Beta-hexosaminidase"/>
</dbReference>
<dbReference type="AlphaFoldDB" id="A0A1I0GWG1"/>
<feature type="signal peptide" evidence="7">
    <location>
        <begin position="1"/>
        <end position="27"/>
    </location>
</feature>
<dbReference type="InterPro" id="IPR036962">
    <property type="entry name" value="Glyco_hydro_3_N_sf"/>
</dbReference>
<dbReference type="STRING" id="1526.SAMN02910262_01887"/>
<organism evidence="9 10">
    <name type="scientific">[Clostridium] aminophilum</name>
    <dbReference type="NCBI Taxonomy" id="1526"/>
    <lineage>
        <taxon>Bacteria</taxon>
        <taxon>Bacillati</taxon>
        <taxon>Bacillota</taxon>
        <taxon>Clostridia</taxon>
        <taxon>Lachnospirales</taxon>
        <taxon>Lachnospiraceae</taxon>
    </lineage>
</organism>
<evidence type="ECO:0000256" key="3">
    <source>
        <dbReference type="ARBA" id="ARBA00012663"/>
    </source>
</evidence>
<keyword evidence="5" id="KW-0326">Glycosidase</keyword>
<dbReference type="PROSITE" id="PS51257">
    <property type="entry name" value="PROKAR_LIPOPROTEIN"/>
    <property type="match status" value="1"/>
</dbReference>
<evidence type="ECO:0000313" key="9">
    <source>
        <dbReference type="EMBL" id="SET75586.1"/>
    </source>
</evidence>
<keyword evidence="4" id="KW-0378">Hydrolase</keyword>
<dbReference type="Proteomes" id="UP000199820">
    <property type="component" value="Unassembled WGS sequence"/>
</dbReference>
<dbReference type="InterPro" id="IPR001764">
    <property type="entry name" value="Glyco_hydro_3_N"/>
</dbReference>
<feature type="domain" description="Glycoside hydrolase family 3 N-terminal" evidence="8">
    <location>
        <begin position="86"/>
        <end position="437"/>
    </location>
</feature>
<protein>
    <recommendedName>
        <fullName evidence="3">beta-N-acetylhexosaminidase</fullName>
        <ecNumber evidence="3">3.2.1.52</ecNumber>
    </recommendedName>
</protein>
<evidence type="ECO:0000313" key="10">
    <source>
        <dbReference type="Proteomes" id="UP000199820"/>
    </source>
</evidence>
<dbReference type="SUPFAM" id="SSF51445">
    <property type="entry name" value="(Trans)glycosidases"/>
    <property type="match status" value="1"/>
</dbReference>
<keyword evidence="7" id="KW-0732">Signal</keyword>
<accession>A0A1I0GWG1</accession>
<dbReference type="InterPro" id="IPR036881">
    <property type="entry name" value="Glyco_hydro_3_C_sf"/>
</dbReference>
<evidence type="ECO:0000256" key="6">
    <source>
        <dbReference type="SAM" id="MobiDB-lite"/>
    </source>
</evidence>
<dbReference type="GO" id="GO:0004563">
    <property type="term" value="F:beta-N-acetylhexosaminidase activity"/>
    <property type="evidence" value="ECO:0007669"/>
    <property type="project" value="UniProtKB-EC"/>
</dbReference>
<dbReference type="GO" id="GO:0009254">
    <property type="term" value="P:peptidoglycan turnover"/>
    <property type="evidence" value="ECO:0007669"/>
    <property type="project" value="TreeGrafter"/>
</dbReference>
<gene>
    <name evidence="9" type="ORF">SAMN04487771_103923</name>
</gene>
<dbReference type="EC" id="3.2.1.52" evidence="3"/>
<dbReference type="EMBL" id="FOIL01000039">
    <property type="protein sequence ID" value="SET75586.1"/>
    <property type="molecule type" value="Genomic_DNA"/>
</dbReference>
<comment type="similarity">
    <text evidence="2">Belongs to the glycosyl hydrolase 3 family.</text>
</comment>
<comment type="catalytic activity">
    <reaction evidence="1">
        <text>Hydrolysis of terminal non-reducing N-acetyl-D-hexosamine residues in N-acetyl-beta-D-hexosaminides.</text>
        <dbReference type="EC" id="3.2.1.52"/>
    </reaction>
</comment>
<evidence type="ECO:0000256" key="4">
    <source>
        <dbReference type="ARBA" id="ARBA00022801"/>
    </source>
</evidence>
<evidence type="ECO:0000256" key="5">
    <source>
        <dbReference type="ARBA" id="ARBA00023295"/>
    </source>
</evidence>
<proteinExistence type="inferred from homology"/>
<dbReference type="InterPro" id="IPR019800">
    <property type="entry name" value="Glyco_hydro_3_AS"/>
</dbReference>
<reference evidence="9 10" key="1">
    <citation type="submission" date="2016-10" db="EMBL/GenBank/DDBJ databases">
        <authorList>
            <person name="de Groot N.N."/>
        </authorList>
    </citation>
    <scope>NUCLEOTIDE SEQUENCE [LARGE SCALE GENOMIC DNA]</scope>
    <source>
        <strain evidence="9 10">KH1P1</strain>
    </source>
</reference>
<evidence type="ECO:0000259" key="8">
    <source>
        <dbReference type="Pfam" id="PF00933"/>
    </source>
</evidence>
<sequence>MIQRMIRRRKAKAAAMFCALFAFMSLAGCSAGASRPGGIPQDNAAKESSAEETAENSGTAASSMSESEEAFARREETVQNLLSRMTLKQKIAQMMMPSIRNEHAKEQGGITEISDFNRKAAEYGFGGYIIFEANCKNSEQIANLTAGLQKTQLSEGNGTDIPLLLAIDQEGGKVVRIPESTHFPGNMALGAIGTADSAAKVGDIIGEELAAMGINVDFAPVVDTNTNPNNPVIHVRSFSEDPDLVGELGTAFLKELQSNGIASAVKHFPGHGDTETDSHTGLPRVRKTLEELRKKELRPFAETIAAGTDMVMTAHIQYPEIENETYVSMADGKEITLPATLSKRVISGILRDEMKYDGVVVTDSFGMAAIRKHFDLVDAGVLAINAGVDLILNPGDVVTEDNIAEMGDYIEKIAQRVQTGEIPEKRIDESVTRILRLKYDRGILSKAETWKALTEEEIRRSGEEAKKIVGSGEHREEEWELSRKAVTMLKNDAAVPLKDASTVVFCPMEDMLNSVKYAEYRLRESQTFRTPADGSEQLKGVFYGNAPASGISDAIREAEQVILITYTTSKDSMNPQKTPDCAYAHEVIREAHAQGKKVVLISSLLPYDAVAYSDADAILISYGGRGITKLQMESGKEPVFAGQYGMNIPAAIGTAAGMSKAEGKLPVSIPEMNEKFEFTDRILYPIGSGITK</sequence>
<keyword evidence="10" id="KW-1185">Reference proteome</keyword>
<dbReference type="Gene3D" id="3.40.50.1700">
    <property type="entry name" value="Glycoside hydrolase family 3 C-terminal domain"/>
    <property type="match status" value="1"/>
</dbReference>
<feature type="chain" id="PRO_5039333824" description="beta-N-acetylhexosaminidase" evidence="7">
    <location>
        <begin position="28"/>
        <end position="692"/>
    </location>
</feature>
<dbReference type="Pfam" id="PF00933">
    <property type="entry name" value="Glyco_hydro_3"/>
    <property type="match status" value="1"/>
</dbReference>
<dbReference type="eggNOG" id="COG1472">
    <property type="taxonomic scope" value="Bacteria"/>
</dbReference>
<name>A0A1I0GWG1_9FIRM</name>
<evidence type="ECO:0000256" key="7">
    <source>
        <dbReference type="SAM" id="SignalP"/>
    </source>
</evidence>